<accession>A0A6A7BHB9</accession>
<dbReference type="OrthoDB" id="3793449at2759"/>
<feature type="compositionally biased region" description="Low complexity" evidence="1">
    <location>
        <begin position="28"/>
        <end position="44"/>
    </location>
</feature>
<protein>
    <submittedName>
        <fullName evidence="2">Uncharacterized protein</fullName>
    </submittedName>
</protein>
<sequence>MSSTSNHVSNNSASLPQYSDATAPPAYTSSDAASVMSKSSTSKSMLKKYFNRSSTDKAPVQKSKRQDEVEAKERKYAVLAMYYATR</sequence>
<feature type="compositionally biased region" description="Polar residues" evidence="1">
    <location>
        <begin position="1"/>
        <end position="20"/>
    </location>
</feature>
<dbReference type="Proteomes" id="UP000799423">
    <property type="component" value="Unassembled WGS sequence"/>
</dbReference>
<evidence type="ECO:0000313" key="3">
    <source>
        <dbReference type="Proteomes" id="UP000799423"/>
    </source>
</evidence>
<evidence type="ECO:0000313" key="2">
    <source>
        <dbReference type="EMBL" id="KAF2854830.1"/>
    </source>
</evidence>
<organism evidence="2 3">
    <name type="scientific">Plenodomus tracheiphilus IPT5</name>
    <dbReference type="NCBI Taxonomy" id="1408161"/>
    <lineage>
        <taxon>Eukaryota</taxon>
        <taxon>Fungi</taxon>
        <taxon>Dikarya</taxon>
        <taxon>Ascomycota</taxon>
        <taxon>Pezizomycotina</taxon>
        <taxon>Dothideomycetes</taxon>
        <taxon>Pleosporomycetidae</taxon>
        <taxon>Pleosporales</taxon>
        <taxon>Pleosporineae</taxon>
        <taxon>Leptosphaeriaceae</taxon>
        <taxon>Plenodomus</taxon>
    </lineage>
</organism>
<feature type="region of interest" description="Disordered" evidence="1">
    <location>
        <begin position="1"/>
        <end position="71"/>
    </location>
</feature>
<name>A0A6A7BHB9_9PLEO</name>
<reference evidence="2" key="1">
    <citation type="submission" date="2020-01" db="EMBL/GenBank/DDBJ databases">
        <authorList>
            <consortium name="DOE Joint Genome Institute"/>
            <person name="Haridas S."/>
            <person name="Albert R."/>
            <person name="Binder M."/>
            <person name="Bloem J."/>
            <person name="Labutti K."/>
            <person name="Salamov A."/>
            <person name="Andreopoulos B."/>
            <person name="Baker S.E."/>
            <person name="Barry K."/>
            <person name="Bills G."/>
            <person name="Bluhm B.H."/>
            <person name="Cannon C."/>
            <person name="Castanera R."/>
            <person name="Culley D.E."/>
            <person name="Daum C."/>
            <person name="Ezra D."/>
            <person name="Gonzalez J.B."/>
            <person name="Henrissat B."/>
            <person name="Kuo A."/>
            <person name="Liang C."/>
            <person name="Lipzen A."/>
            <person name="Lutzoni F."/>
            <person name="Magnuson J."/>
            <person name="Mondo S."/>
            <person name="Nolan M."/>
            <person name="Ohm R."/>
            <person name="Pangilinan J."/>
            <person name="Park H.-J."/>
            <person name="Ramirez L."/>
            <person name="Alfaro M."/>
            <person name="Sun H."/>
            <person name="Tritt A."/>
            <person name="Yoshinaga Y."/>
            <person name="Zwiers L.-H."/>
            <person name="Turgeon B.G."/>
            <person name="Goodwin S.B."/>
            <person name="Spatafora J.W."/>
            <person name="Crous P.W."/>
            <person name="Grigoriev I.V."/>
        </authorList>
    </citation>
    <scope>NUCLEOTIDE SEQUENCE</scope>
    <source>
        <strain evidence="2">IPT5</strain>
    </source>
</reference>
<keyword evidence="3" id="KW-1185">Reference proteome</keyword>
<gene>
    <name evidence="2" type="ORF">T440DRAFT_514704</name>
</gene>
<evidence type="ECO:0000256" key="1">
    <source>
        <dbReference type="SAM" id="MobiDB-lite"/>
    </source>
</evidence>
<dbReference type="AlphaFoldDB" id="A0A6A7BHB9"/>
<proteinExistence type="predicted"/>
<dbReference type="EMBL" id="MU006292">
    <property type="protein sequence ID" value="KAF2854830.1"/>
    <property type="molecule type" value="Genomic_DNA"/>
</dbReference>